<dbReference type="CDD" id="cd07125">
    <property type="entry name" value="ALDH_PutA-P5CDH"/>
    <property type="match status" value="1"/>
</dbReference>
<evidence type="ECO:0000313" key="10">
    <source>
        <dbReference type="Proteomes" id="UP001499951"/>
    </source>
</evidence>
<sequence length="961" mass="104084">MCLAEALLRVPDNETADLLIRDKIAPGDWESHLGKSDSLFVNASTWGLMLTGRVVRMGLAPEWNLQGAIKKIISRSGEPVIRQAIGTAMRMMGGQFVLGRTMREAIRNAREWREKGYRYSFDMLGEAAYTQADAERHLKHYRDAIADIAENYKDDDAPIHGRPSISVKLSAVHPRYEWIKRARVFDELVPVLTDLAIRARRVNIGLTVDAEEADRHELMLDVFAALLENPELKGWNGLGLAVQAYQKRGLPTIHWLIEMARRHGVRIPVRLVKGAYWDTEIKRAQEAGLVDYPVFTRKAATDTSYIACTNAIFAAPDAIYGMFATHNAHTLAAVDVLGAGRDFEFQRLHGMGEALHEHYHAIKNPGVPTRIYAPVGSHEDLLAYLVRRLLENGANSSFVNRMADAEASLDTLVADPVAALAEMTPKRNPRIPLPRDMLGNRVNSQGLLWSDPPRAEPLLAEMKKSLERLPLAAPIIGGREKADLPAPVTDPSDRTRVIGQVALAGPAEAKEALDLAYKAQGDWDRLGGDGRAKILEHAADLFEQNRASLMALIVREGGKTLPTAISELREAVDFLRYYASEARKNFAPQAMPGPTGESNELTLHGKGVFACISPWNFPLAIFTGQVAGALAAGNAVLAKPAAPTPLIAAAAVRLLHQAGVPVDVLHLLPGSGSKIGAAIFPDPRLAGIVLTGSTEAATVINRALAARDGPIATVIAETGGQNAMIVDSTALPEQVARDAVTSAFDSAGQRCSALRVLFLQDDVADKMLDMVLGAADELRLGDPFDLATDVGPVINESARETLEQHAEKMTRQAKLLKKLPLRPEHKNGVFFPPHVFAIESISVLEREVFGPILHVVRYSAGHLDKVCEAINATGYGLTLGIHTRIESTAAFIRDRVKVGNVYVNRNQIGAVVGVQPFGGEGLSGTGPKAGGPHYLQRMALERTFTVNTTASGGNAALLSSS</sequence>
<dbReference type="InterPro" id="IPR016161">
    <property type="entry name" value="Ald_DH/histidinol_DH"/>
</dbReference>
<protein>
    <recommendedName>
        <fullName evidence="2">L-glutamate gamma-semialdehyde dehydrogenase</fullName>
        <ecNumber evidence="2">1.2.1.88</ecNumber>
    </recommendedName>
</protein>
<comment type="catalytic activity">
    <reaction evidence="5">
        <text>L-glutamate 5-semialdehyde + NAD(+) + H2O = L-glutamate + NADH + 2 H(+)</text>
        <dbReference type="Rhea" id="RHEA:30235"/>
        <dbReference type="ChEBI" id="CHEBI:15377"/>
        <dbReference type="ChEBI" id="CHEBI:15378"/>
        <dbReference type="ChEBI" id="CHEBI:29985"/>
        <dbReference type="ChEBI" id="CHEBI:57540"/>
        <dbReference type="ChEBI" id="CHEBI:57945"/>
        <dbReference type="ChEBI" id="CHEBI:58066"/>
        <dbReference type="EC" id="1.2.1.88"/>
    </reaction>
</comment>
<keyword evidence="4" id="KW-0520">NAD</keyword>
<feature type="domain" description="Aldehyde dehydrogenase" evidence="6">
    <location>
        <begin position="486"/>
        <end position="939"/>
    </location>
</feature>
<comment type="caution">
    <text evidence="9">The sequence shown here is derived from an EMBL/GenBank/DDBJ whole genome shotgun (WGS) entry which is preliminary data.</text>
</comment>
<dbReference type="SUPFAM" id="SSF53720">
    <property type="entry name" value="ALDH-like"/>
    <property type="match status" value="1"/>
</dbReference>
<dbReference type="PANTHER" id="PTHR42862:SF1">
    <property type="entry name" value="DELTA-1-PYRROLINE-5-CARBOXYLATE DEHYDROGENASE 2, ISOFORM A-RELATED"/>
    <property type="match status" value="1"/>
</dbReference>
<evidence type="ECO:0000256" key="2">
    <source>
        <dbReference type="ARBA" id="ARBA00012884"/>
    </source>
</evidence>
<dbReference type="InterPro" id="IPR024082">
    <property type="entry name" value="PRODH_PutA_dom_II"/>
</dbReference>
<evidence type="ECO:0000256" key="1">
    <source>
        <dbReference type="ARBA" id="ARBA00004786"/>
    </source>
</evidence>
<reference evidence="10" key="1">
    <citation type="journal article" date="2019" name="Int. J. Syst. Evol. Microbiol.">
        <title>The Global Catalogue of Microorganisms (GCM) 10K type strain sequencing project: providing services to taxonomists for standard genome sequencing and annotation.</title>
        <authorList>
            <consortium name="The Broad Institute Genomics Platform"/>
            <consortium name="The Broad Institute Genome Sequencing Center for Infectious Disease"/>
            <person name="Wu L."/>
            <person name="Ma J."/>
        </authorList>
    </citation>
    <scope>NUCLEOTIDE SEQUENCE [LARGE SCALE GENOMIC DNA]</scope>
    <source>
        <strain evidence="10">JCM 15089</strain>
    </source>
</reference>
<dbReference type="InterPro" id="IPR025703">
    <property type="entry name" value="Bifunct_PutA"/>
</dbReference>
<dbReference type="InterPro" id="IPR016160">
    <property type="entry name" value="Ald_DH_CS_CYS"/>
</dbReference>
<proteinExistence type="predicted"/>
<dbReference type="InterPro" id="IPR024089">
    <property type="entry name" value="PRODH_PutA_dom_I/II"/>
</dbReference>
<evidence type="ECO:0000256" key="3">
    <source>
        <dbReference type="ARBA" id="ARBA00023002"/>
    </source>
</evidence>
<dbReference type="Gene3D" id="3.40.309.10">
    <property type="entry name" value="Aldehyde Dehydrogenase, Chain A, domain 2"/>
    <property type="match status" value="1"/>
</dbReference>
<gene>
    <name evidence="9" type="primary">putA</name>
    <name evidence="9" type="ORF">GCM10008942_01940</name>
</gene>
<dbReference type="NCBIfam" id="TIGR01238">
    <property type="entry name" value="D1pyr5carbox3"/>
    <property type="match status" value="1"/>
</dbReference>
<dbReference type="Pfam" id="PF00171">
    <property type="entry name" value="Aldedh"/>
    <property type="match status" value="1"/>
</dbReference>
<dbReference type="InterPro" id="IPR015590">
    <property type="entry name" value="Aldehyde_DH_dom"/>
</dbReference>
<dbReference type="InterPro" id="IPR050485">
    <property type="entry name" value="Proline_metab_enzyme"/>
</dbReference>
<dbReference type="Gene3D" id="1.20.5.460">
    <property type="entry name" value="Single helix bin"/>
    <property type="match status" value="1"/>
</dbReference>
<evidence type="ECO:0000259" key="8">
    <source>
        <dbReference type="Pfam" id="PF14850"/>
    </source>
</evidence>
<dbReference type="InterPro" id="IPR029041">
    <property type="entry name" value="FAD-linked_oxidoreductase-like"/>
</dbReference>
<name>A0ABP3P445_9PROT</name>
<dbReference type="InterPro" id="IPR002872">
    <property type="entry name" value="Proline_DH_dom"/>
</dbReference>
<dbReference type="Gene3D" id="3.40.605.10">
    <property type="entry name" value="Aldehyde Dehydrogenase, Chain A, domain 1"/>
    <property type="match status" value="1"/>
</dbReference>
<keyword evidence="10" id="KW-1185">Reference proteome</keyword>
<dbReference type="PIRSF" id="PIRSF000197">
    <property type="entry name" value="Bifunct_PutA"/>
    <property type="match status" value="1"/>
</dbReference>
<dbReference type="PANTHER" id="PTHR42862">
    <property type="entry name" value="DELTA-1-PYRROLINE-5-CARBOXYLATE DEHYDROGENASE 1, ISOFORM A-RELATED"/>
    <property type="match status" value="1"/>
</dbReference>
<accession>A0ABP3P445</accession>
<dbReference type="InterPro" id="IPR016162">
    <property type="entry name" value="Ald_DH_N"/>
</dbReference>
<dbReference type="NCBIfam" id="NF008869">
    <property type="entry name" value="PRK11904.1"/>
    <property type="match status" value="1"/>
</dbReference>
<dbReference type="InterPro" id="IPR016163">
    <property type="entry name" value="Ald_DH_C"/>
</dbReference>
<dbReference type="Gene3D" id="3.20.20.220">
    <property type="match status" value="1"/>
</dbReference>
<dbReference type="EMBL" id="BAAADD010000001">
    <property type="protein sequence ID" value="GAA0557083.1"/>
    <property type="molecule type" value="Genomic_DNA"/>
</dbReference>
<evidence type="ECO:0000256" key="5">
    <source>
        <dbReference type="ARBA" id="ARBA00048142"/>
    </source>
</evidence>
<keyword evidence="3" id="KW-0560">Oxidoreductase</keyword>
<comment type="pathway">
    <text evidence="1">Amino-acid degradation; L-proline degradation into L-glutamate; L-glutamate from L-proline: step 2/2.</text>
</comment>
<evidence type="ECO:0000259" key="7">
    <source>
        <dbReference type="Pfam" id="PF01619"/>
    </source>
</evidence>
<dbReference type="EC" id="1.2.1.88" evidence="2"/>
<evidence type="ECO:0000313" key="9">
    <source>
        <dbReference type="EMBL" id="GAA0557083.1"/>
    </source>
</evidence>
<dbReference type="Pfam" id="PF14850">
    <property type="entry name" value="Pro_dh-DNA_bdg"/>
    <property type="match status" value="1"/>
</dbReference>
<evidence type="ECO:0000259" key="6">
    <source>
        <dbReference type="Pfam" id="PF00171"/>
    </source>
</evidence>
<feature type="domain" description="Proline dehydrogenase PutA" evidence="8">
    <location>
        <begin position="1"/>
        <end position="96"/>
    </location>
</feature>
<organism evidence="9 10">
    <name type="scientific">Rhizomicrobium electricum</name>
    <dbReference type="NCBI Taxonomy" id="480070"/>
    <lineage>
        <taxon>Bacteria</taxon>
        <taxon>Pseudomonadati</taxon>
        <taxon>Pseudomonadota</taxon>
        <taxon>Alphaproteobacteria</taxon>
        <taxon>Micropepsales</taxon>
        <taxon>Micropepsaceae</taxon>
        <taxon>Rhizomicrobium</taxon>
    </lineage>
</organism>
<feature type="domain" description="Proline dehydrogenase" evidence="7">
    <location>
        <begin position="106"/>
        <end position="401"/>
    </location>
</feature>
<evidence type="ECO:0000256" key="4">
    <source>
        <dbReference type="ARBA" id="ARBA00023027"/>
    </source>
</evidence>
<dbReference type="PROSITE" id="PS00070">
    <property type="entry name" value="ALDEHYDE_DEHYDR_CYS"/>
    <property type="match status" value="1"/>
</dbReference>
<dbReference type="SUPFAM" id="SSF81935">
    <property type="entry name" value="N-terminal domain of bifunctional PutA protein"/>
    <property type="match status" value="1"/>
</dbReference>
<dbReference type="Proteomes" id="UP001499951">
    <property type="component" value="Unassembled WGS sequence"/>
</dbReference>
<dbReference type="SUPFAM" id="SSF51730">
    <property type="entry name" value="FAD-linked oxidoreductase"/>
    <property type="match status" value="1"/>
</dbReference>
<dbReference type="Pfam" id="PF01619">
    <property type="entry name" value="Pro_dh"/>
    <property type="match status" value="1"/>
</dbReference>
<dbReference type="InterPro" id="IPR005933">
    <property type="entry name" value="PutA_C"/>
</dbReference>